<name>A0A0C3NYY6_PHLG1</name>
<dbReference type="PANTHER" id="PTHR23502">
    <property type="entry name" value="MAJOR FACILITATOR SUPERFAMILY"/>
    <property type="match status" value="1"/>
</dbReference>
<dbReference type="EMBL" id="KN840452">
    <property type="protein sequence ID" value="KIP10654.1"/>
    <property type="molecule type" value="Genomic_DNA"/>
</dbReference>
<comment type="subcellular location">
    <subcellularLocation>
        <location evidence="1">Membrane</location>
        <topology evidence="1">Multi-pass membrane protein</topology>
    </subcellularLocation>
</comment>
<feature type="transmembrane region" description="Helical" evidence="5">
    <location>
        <begin position="110"/>
        <end position="130"/>
    </location>
</feature>
<protein>
    <recommendedName>
        <fullName evidence="6">Major facilitator superfamily (MFS) profile domain-containing protein</fullName>
    </recommendedName>
</protein>
<keyword evidence="2 5" id="KW-0812">Transmembrane</keyword>
<proteinExistence type="predicted"/>
<feature type="transmembrane region" description="Helical" evidence="5">
    <location>
        <begin position="180"/>
        <end position="205"/>
    </location>
</feature>
<evidence type="ECO:0000256" key="2">
    <source>
        <dbReference type="ARBA" id="ARBA00022692"/>
    </source>
</evidence>
<evidence type="ECO:0000256" key="5">
    <source>
        <dbReference type="SAM" id="Phobius"/>
    </source>
</evidence>
<dbReference type="HOGENOM" id="CLU_008455_11_5_1"/>
<dbReference type="InterPro" id="IPR020846">
    <property type="entry name" value="MFS_dom"/>
</dbReference>
<dbReference type="Pfam" id="PF07690">
    <property type="entry name" value="MFS_1"/>
    <property type="match status" value="1"/>
</dbReference>
<feature type="transmembrane region" description="Helical" evidence="5">
    <location>
        <begin position="21"/>
        <end position="39"/>
    </location>
</feature>
<evidence type="ECO:0000256" key="1">
    <source>
        <dbReference type="ARBA" id="ARBA00004141"/>
    </source>
</evidence>
<feature type="domain" description="Major facilitator superfamily (MFS) profile" evidence="6">
    <location>
        <begin position="1"/>
        <end position="381"/>
    </location>
</feature>
<dbReference type="STRING" id="745531.A0A0C3NYY6"/>
<evidence type="ECO:0000313" key="7">
    <source>
        <dbReference type="EMBL" id="KIP10654.1"/>
    </source>
</evidence>
<feature type="transmembrane region" description="Helical" evidence="5">
    <location>
        <begin position="45"/>
        <end position="65"/>
    </location>
</feature>
<accession>A0A0C3NYY6</accession>
<feature type="transmembrane region" description="Helical" evidence="5">
    <location>
        <begin position="77"/>
        <end position="98"/>
    </location>
</feature>
<feature type="transmembrane region" description="Helical" evidence="5">
    <location>
        <begin position="294"/>
        <end position="319"/>
    </location>
</feature>
<dbReference type="PROSITE" id="PS50850">
    <property type="entry name" value="MFS"/>
    <property type="match status" value="1"/>
</dbReference>
<dbReference type="GO" id="GO:0005886">
    <property type="term" value="C:plasma membrane"/>
    <property type="evidence" value="ECO:0007669"/>
    <property type="project" value="TreeGrafter"/>
</dbReference>
<dbReference type="Gene3D" id="1.20.1250.20">
    <property type="entry name" value="MFS general substrate transporter like domains"/>
    <property type="match status" value="1"/>
</dbReference>
<dbReference type="FunFam" id="1.20.1250.20:FF:000082">
    <property type="entry name" value="MFS multidrug transporter, putative"/>
    <property type="match status" value="1"/>
</dbReference>
<keyword evidence="4 5" id="KW-0472">Membrane</keyword>
<keyword evidence="3 5" id="KW-1133">Transmembrane helix</keyword>
<dbReference type="AlphaFoldDB" id="A0A0C3NYY6"/>
<organism evidence="7 8">
    <name type="scientific">Phlebiopsis gigantea (strain 11061_1 CR5-6)</name>
    <name type="common">White-rot fungus</name>
    <name type="synonym">Peniophora gigantea</name>
    <dbReference type="NCBI Taxonomy" id="745531"/>
    <lineage>
        <taxon>Eukaryota</taxon>
        <taxon>Fungi</taxon>
        <taxon>Dikarya</taxon>
        <taxon>Basidiomycota</taxon>
        <taxon>Agaricomycotina</taxon>
        <taxon>Agaricomycetes</taxon>
        <taxon>Polyporales</taxon>
        <taxon>Phanerochaetaceae</taxon>
        <taxon>Phlebiopsis</taxon>
    </lineage>
</organism>
<feature type="transmembrane region" description="Helical" evidence="5">
    <location>
        <begin position="261"/>
        <end position="282"/>
    </location>
</feature>
<dbReference type="Proteomes" id="UP000053257">
    <property type="component" value="Unassembled WGS sequence"/>
</dbReference>
<evidence type="ECO:0000256" key="4">
    <source>
        <dbReference type="ARBA" id="ARBA00023136"/>
    </source>
</evidence>
<keyword evidence="8" id="KW-1185">Reference proteome</keyword>
<feature type="transmembrane region" description="Helical" evidence="5">
    <location>
        <begin position="225"/>
        <end position="249"/>
    </location>
</feature>
<dbReference type="InterPro" id="IPR011701">
    <property type="entry name" value="MFS"/>
</dbReference>
<feature type="transmembrane region" description="Helical" evidence="5">
    <location>
        <begin position="356"/>
        <end position="375"/>
    </location>
</feature>
<dbReference type="PANTHER" id="PTHR23502:SF7">
    <property type="entry name" value="DRUG_PROTON ANTIPORTER YHK8-RELATED"/>
    <property type="match status" value="1"/>
</dbReference>
<dbReference type="SUPFAM" id="SSF103473">
    <property type="entry name" value="MFS general substrate transporter"/>
    <property type="match status" value="1"/>
</dbReference>
<reference evidence="7 8" key="1">
    <citation type="journal article" date="2014" name="PLoS Genet.">
        <title>Analysis of the Phlebiopsis gigantea genome, transcriptome and secretome provides insight into its pioneer colonization strategies of wood.</title>
        <authorList>
            <person name="Hori C."/>
            <person name="Ishida T."/>
            <person name="Igarashi K."/>
            <person name="Samejima M."/>
            <person name="Suzuki H."/>
            <person name="Master E."/>
            <person name="Ferreira P."/>
            <person name="Ruiz-Duenas F.J."/>
            <person name="Held B."/>
            <person name="Canessa P."/>
            <person name="Larrondo L.F."/>
            <person name="Schmoll M."/>
            <person name="Druzhinina I.S."/>
            <person name="Kubicek C.P."/>
            <person name="Gaskell J.A."/>
            <person name="Kersten P."/>
            <person name="St John F."/>
            <person name="Glasner J."/>
            <person name="Sabat G."/>
            <person name="Splinter BonDurant S."/>
            <person name="Syed K."/>
            <person name="Yadav J."/>
            <person name="Mgbeahuruike A.C."/>
            <person name="Kovalchuk A."/>
            <person name="Asiegbu F.O."/>
            <person name="Lackner G."/>
            <person name="Hoffmeister D."/>
            <person name="Rencoret J."/>
            <person name="Gutierrez A."/>
            <person name="Sun H."/>
            <person name="Lindquist E."/>
            <person name="Barry K."/>
            <person name="Riley R."/>
            <person name="Grigoriev I.V."/>
            <person name="Henrissat B."/>
            <person name="Kues U."/>
            <person name="Berka R.M."/>
            <person name="Martinez A.T."/>
            <person name="Covert S.F."/>
            <person name="Blanchette R.A."/>
            <person name="Cullen D."/>
        </authorList>
    </citation>
    <scope>NUCLEOTIDE SEQUENCE [LARGE SCALE GENOMIC DNA]</scope>
    <source>
        <strain evidence="7 8">11061_1 CR5-6</strain>
    </source>
</reference>
<evidence type="ECO:0000313" key="8">
    <source>
        <dbReference type="Proteomes" id="UP000053257"/>
    </source>
</evidence>
<evidence type="ECO:0000259" key="6">
    <source>
        <dbReference type="PROSITE" id="PS50850"/>
    </source>
</evidence>
<sequence length="391" mass="43066">MGIAFGPLFAGPMSELYGRSPVYRVSYVFFWIFSWPVAFAPNISVFLIFRFITGFCCAAFLSVAGGSVSDIFAGHEVAIPTALYTTAPFIGPMLGPLIGGCVNQNTTWRWSYRLLLVWIFIEVLLIFGLVPETYEPALRKEKAKRIRKSTGDSSFYAPLDKREGTLFLMIFVSCYRPFELLFFDTMCLLLNLWTSIVFGILYLTFQAYPYIFAVNHGFDIQSTGLAFIGLGIGMGMGTVTNIALIMYTHKQHPGVEPPPEARLLTGEVGAVIVPLSLFWLAFTSYPHVHWIAPVIASSFFGVGFMLCFSSTFTYLVSAYRPMAASAMAANAFARSSFAAAFPLFAGQMYTALGTDGATALLAGVMTIAAPLPFIFRRIGARQRAKSRFASH</sequence>
<dbReference type="InterPro" id="IPR036259">
    <property type="entry name" value="MFS_trans_sf"/>
</dbReference>
<evidence type="ECO:0000256" key="3">
    <source>
        <dbReference type="ARBA" id="ARBA00022989"/>
    </source>
</evidence>
<dbReference type="OrthoDB" id="3561359at2759"/>
<gene>
    <name evidence="7" type="ORF">PHLGIDRAFT_100757</name>
</gene>
<feature type="transmembrane region" description="Helical" evidence="5">
    <location>
        <begin position="331"/>
        <end position="350"/>
    </location>
</feature>
<dbReference type="GO" id="GO:0022857">
    <property type="term" value="F:transmembrane transporter activity"/>
    <property type="evidence" value="ECO:0007669"/>
    <property type="project" value="InterPro"/>
</dbReference>